<evidence type="ECO:0000256" key="4">
    <source>
        <dbReference type="ARBA" id="ARBA00023274"/>
    </source>
</evidence>
<gene>
    <name evidence="6" type="ORF">CHC_T00008095001</name>
</gene>
<dbReference type="Gramene" id="CDF32415">
    <property type="protein sequence ID" value="CDF32415"/>
    <property type="gene ID" value="CHC_T00008095001"/>
</dbReference>
<dbReference type="PANTHER" id="PTHR17453">
    <property type="entry name" value="SIGNAL RECOGNITION PARTICLE 19 KD PROTEIN"/>
    <property type="match status" value="1"/>
</dbReference>
<dbReference type="OrthoDB" id="2190947at2759"/>
<organism evidence="6 7">
    <name type="scientific">Chondrus crispus</name>
    <name type="common">Carrageen Irish moss</name>
    <name type="synonym">Polymorpha crispa</name>
    <dbReference type="NCBI Taxonomy" id="2769"/>
    <lineage>
        <taxon>Eukaryota</taxon>
        <taxon>Rhodophyta</taxon>
        <taxon>Florideophyceae</taxon>
        <taxon>Rhodymeniophycidae</taxon>
        <taxon>Gigartinales</taxon>
        <taxon>Gigartinaceae</taxon>
        <taxon>Chondrus</taxon>
    </lineage>
</organism>
<dbReference type="Gene3D" id="3.30.56.30">
    <property type="entry name" value="Signal recognition particle, SRP19-like subunit"/>
    <property type="match status" value="1"/>
</dbReference>
<keyword evidence="3" id="KW-0733">Signal recognition particle</keyword>
<dbReference type="InterPro" id="IPR002778">
    <property type="entry name" value="Signal_recog_particle_SRP19"/>
</dbReference>
<dbReference type="Pfam" id="PF01922">
    <property type="entry name" value="SRP19"/>
    <property type="match status" value="1"/>
</dbReference>
<dbReference type="GeneID" id="17319847"/>
<sequence>MSKIPALLFAEDYGPDVDPRRWVVIYPPYLDKLRTEAQGRKIAKDKCVENPTIKEVFDCAQLLKFQTALALNKAYCRDSWARGLVRIKLFDEVGKPVREDIPNRRTLYAKVAELIPKHREQVMMKEGKKGGNKGGGASASKKTVTGKGAPAPTKKKKKGKR</sequence>
<name>R7Q4M7_CHOCR</name>
<dbReference type="STRING" id="2769.R7Q4M7"/>
<dbReference type="OMA" id="ERTKCYP"/>
<dbReference type="GO" id="GO:0005786">
    <property type="term" value="C:signal recognition particle, endoplasmic reticulum targeting"/>
    <property type="evidence" value="ECO:0007669"/>
    <property type="project" value="UniProtKB-KW"/>
</dbReference>
<dbReference type="EMBL" id="HG001495">
    <property type="protein sequence ID" value="CDF32415.1"/>
    <property type="molecule type" value="Genomic_DNA"/>
</dbReference>
<dbReference type="KEGG" id="ccp:CHC_T00008095001"/>
<keyword evidence="4" id="KW-0687">Ribonucleoprotein</keyword>
<feature type="compositionally biased region" description="Low complexity" evidence="5">
    <location>
        <begin position="138"/>
        <end position="152"/>
    </location>
</feature>
<evidence type="ECO:0000256" key="1">
    <source>
        <dbReference type="ARBA" id="ARBA00004496"/>
    </source>
</evidence>
<keyword evidence="7" id="KW-1185">Reference proteome</keyword>
<dbReference type="AlphaFoldDB" id="R7Q4M7"/>
<dbReference type="InterPro" id="IPR036521">
    <property type="entry name" value="SRP19-like_sf"/>
</dbReference>
<comment type="subcellular location">
    <subcellularLocation>
        <location evidence="1">Cytoplasm</location>
    </subcellularLocation>
</comment>
<accession>R7Q4M7</accession>
<evidence type="ECO:0000256" key="5">
    <source>
        <dbReference type="SAM" id="MobiDB-lite"/>
    </source>
</evidence>
<feature type="compositionally biased region" description="Basic and acidic residues" evidence="5">
    <location>
        <begin position="119"/>
        <end position="129"/>
    </location>
</feature>
<evidence type="ECO:0000256" key="3">
    <source>
        <dbReference type="ARBA" id="ARBA00023135"/>
    </source>
</evidence>
<protein>
    <recommendedName>
        <fullName evidence="8">Signal recognition particle 19 kDa protein</fullName>
    </recommendedName>
</protein>
<keyword evidence="2" id="KW-0963">Cytoplasm</keyword>
<dbReference type="PANTHER" id="PTHR17453:SF0">
    <property type="entry name" value="SIGNAL RECOGNITION PARTICLE 19 KDA PROTEIN"/>
    <property type="match status" value="1"/>
</dbReference>
<dbReference type="PhylomeDB" id="R7Q4M7"/>
<dbReference type="SUPFAM" id="SSF69695">
    <property type="entry name" value="SRP19"/>
    <property type="match status" value="1"/>
</dbReference>
<feature type="region of interest" description="Disordered" evidence="5">
    <location>
        <begin position="119"/>
        <end position="161"/>
    </location>
</feature>
<proteinExistence type="predicted"/>
<dbReference type="Proteomes" id="UP000012073">
    <property type="component" value="Unassembled WGS sequence"/>
</dbReference>
<evidence type="ECO:0000313" key="7">
    <source>
        <dbReference type="Proteomes" id="UP000012073"/>
    </source>
</evidence>
<reference evidence="7" key="1">
    <citation type="journal article" date="2013" name="Proc. Natl. Acad. Sci. U.S.A.">
        <title>Genome structure and metabolic features in the red seaweed Chondrus crispus shed light on evolution of the Archaeplastida.</title>
        <authorList>
            <person name="Collen J."/>
            <person name="Porcel B."/>
            <person name="Carre W."/>
            <person name="Ball S.G."/>
            <person name="Chaparro C."/>
            <person name="Tonon T."/>
            <person name="Barbeyron T."/>
            <person name="Michel G."/>
            <person name="Noel B."/>
            <person name="Valentin K."/>
            <person name="Elias M."/>
            <person name="Artiguenave F."/>
            <person name="Arun A."/>
            <person name="Aury J.M."/>
            <person name="Barbosa-Neto J.F."/>
            <person name="Bothwell J.H."/>
            <person name="Bouget F.Y."/>
            <person name="Brillet L."/>
            <person name="Cabello-Hurtado F."/>
            <person name="Capella-Gutierrez S."/>
            <person name="Charrier B."/>
            <person name="Cladiere L."/>
            <person name="Cock J.M."/>
            <person name="Coelho S.M."/>
            <person name="Colleoni C."/>
            <person name="Czjzek M."/>
            <person name="Da Silva C."/>
            <person name="Delage L."/>
            <person name="Denoeud F."/>
            <person name="Deschamps P."/>
            <person name="Dittami S.M."/>
            <person name="Gabaldon T."/>
            <person name="Gachon C.M."/>
            <person name="Groisillier A."/>
            <person name="Herve C."/>
            <person name="Jabbari K."/>
            <person name="Katinka M."/>
            <person name="Kloareg B."/>
            <person name="Kowalczyk N."/>
            <person name="Labadie K."/>
            <person name="Leblanc C."/>
            <person name="Lopez P.J."/>
            <person name="McLachlan D.H."/>
            <person name="Meslet-Cladiere L."/>
            <person name="Moustafa A."/>
            <person name="Nehr Z."/>
            <person name="Nyvall Collen P."/>
            <person name="Panaud O."/>
            <person name="Partensky F."/>
            <person name="Poulain J."/>
            <person name="Rensing S.A."/>
            <person name="Rousvoal S."/>
            <person name="Samson G."/>
            <person name="Symeonidi A."/>
            <person name="Weissenbach J."/>
            <person name="Zambounis A."/>
            <person name="Wincker P."/>
            <person name="Boyen C."/>
        </authorList>
    </citation>
    <scope>NUCLEOTIDE SEQUENCE [LARGE SCALE GENOMIC DNA]</scope>
    <source>
        <strain evidence="7">cv. Stackhouse</strain>
    </source>
</reference>
<dbReference type="GO" id="GO:0008312">
    <property type="term" value="F:7S RNA binding"/>
    <property type="evidence" value="ECO:0007669"/>
    <property type="project" value="InterPro"/>
</dbReference>
<evidence type="ECO:0000256" key="2">
    <source>
        <dbReference type="ARBA" id="ARBA00022490"/>
    </source>
</evidence>
<evidence type="ECO:0008006" key="8">
    <source>
        <dbReference type="Google" id="ProtNLM"/>
    </source>
</evidence>
<dbReference type="GO" id="GO:0006617">
    <property type="term" value="P:SRP-dependent cotranslational protein targeting to membrane, signal sequence recognition"/>
    <property type="evidence" value="ECO:0007669"/>
    <property type="project" value="TreeGrafter"/>
</dbReference>
<dbReference type="RefSeq" id="XP_005712080.1">
    <property type="nucleotide sequence ID" value="XM_005712023.1"/>
</dbReference>
<evidence type="ECO:0000313" key="6">
    <source>
        <dbReference type="EMBL" id="CDF32415.1"/>
    </source>
</evidence>